<feature type="transmembrane region" description="Helical" evidence="1">
    <location>
        <begin position="78"/>
        <end position="105"/>
    </location>
</feature>
<dbReference type="InterPro" id="IPR053150">
    <property type="entry name" value="Teicoplanin_resist-assoc"/>
</dbReference>
<proteinExistence type="predicted"/>
<sequence length="169" mass="19713">MPKLVIRIDFPTFLLPVLALWLYWRRNKFREAGRELWMNLFFLYGLAVTYVTFFPLTIRVSAARHVNMIPFVEMKWLLYRPLVAVLNLGGNVVMFAPLGFFLPILWARVRGFWKTAGIGMLLSLSIEFLQYLTADREADIDDVMLNTTGAILGYWLYLLWNSIQKKAEA</sequence>
<dbReference type="PANTHER" id="PTHR36834">
    <property type="entry name" value="MEMBRANE PROTEIN-RELATED"/>
    <property type="match status" value="1"/>
</dbReference>
<evidence type="ECO:0000259" key="2">
    <source>
        <dbReference type="Pfam" id="PF04892"/>
    </source>
</evidence>
<dbReference type="PANTHER" id="PTHR36834:SF1">
    <property type="entry name" value="INTEGRAL MEMBRANE PROTEIN"/>
    <property type="match status" value="1"/>
</dbReference>
<evidence type="ECO:0000313" key="3">
    <source>
        <dbReference type="EMBL" id="KEO81824.1"/>
    </source>
</evidence>
<keyword evidence="1" id="KW-0812">Transmembrane</keyword>
<dbReference type="STRING" id="1157490.EL26_18455"/>
<gene>
    <name evidence="3" type="ORF">EL26_18455</name>
</gene>
<dbReference type="eggNOG" id="COG4767">
    <property type="taxonomic scope" value="Bacteria"/>
</dbReference>
<protein>
    <recommendedName>
        <fullName evidence="2">VanZ-like domain-containing protein</fullName>
    </recommendedName>
</protein>
<name>A0A074LL44_9BACL</name>
<keyword evidence="1" id="KW-1133">Transmembrane helix</keyword>
<organism evidence="3 4">
    <name type="scientific">Tumebacillus flagellatus</name>
    <dbReference type="NCBI Taxonomy" id="1157490"/>
    <lineage>
        <taxon>Bacteria</taxon>
        <taxon>Bacillati</taxon>
        <taxon>Bacillota</taxon>
        <taxon>Bacilli</taxon>
        <taxon>Bacillales</taxon>
        <taxon>Alicyclobacillaceae</taxon>
        <taxon>Tumebacillus</taxon>
    </lineage>
</organism>
<dbReference type="AlphaFoldDB" id="A0A074LL44"/>
<feature type="transmembrane region" description="Helical" evidence="1">
    <location>
        <begin position="36"/>
        <end position="58"/>
    </location>
</feature>
<comment type="caution">
    <text evidence="3">The sequence shown here is derived from an EMBL/GenBank/DDBJ whole genome shotgun (WGS) entry which is preliminary data.</text>
</comment>
<feature type="domain" description="VanZ-like" evidence="2">
    <location>
        <begin position="41"/>
        <end position="160"/>
    </location>
</feature>
<dbReference type="Proteomes" id="UP000027931">
    <property type="component" value="Unassembled WGS sequence"/>
</dbReference>
<dbReference type="Pfam" id="PF04892">
    <property type="entry name" value="VanZ"/>
    <property type="match status" value="1"/>
</dbReference>
<accession>A0A074LL44</accession>
<evidence type="ECO:0000256" key="1">
    <source>
        <dbReference type="SAM" id="Phobius"/>
    </source>
</evidence>
<feature type="transmembrane region" description="Helical" evidence="1">
    <location>
        <begin position="112"/>
        <end position="131"/>
    </location>
</feature>
<feature type="transmembrane region" description="Helical" evidence="1">
    <location>
        <begin position="6"/>
        <end position="24"/>
    </location>
</feature>
<reference evidence="3 4" key="1">
    <citation type="journal article" date="2013" name="Int. J. Syst. Evol. Microbiol.">
        <title>Tumebacillus flagellatus sp. nov., an alpha-amylase/pullulanase-producing bacterium isolated from cassava wastewater.</title>
        <authorList>
            <person name="Wang Q."/>
            <person name="Xie N."/>
            <person name="Qin Y."/>
            <person name="Shen N."/>
            <person name="Zhu J."/>
            <person name="Mi H."/>
            <person name="Huang R."/>
        </authorList>
    </citation>
    <scope>NUCLEOTIDE SEQUENCE [LARGE SCALE GENOMIC DNA]</scope>
    <source>
        <strain evidence="3 4">GST4</strain>
    </source>
</reference>
<feature type="transmembrane region" description="Helical" evidence="1">
    <location>
        <begin position="143"/>
        <end position="160"/>
    </location>
</feature>
<evidence type="ECO:0000313" key="4">
    <source>
        <dbReference type="Proteomes" id="UP000027931"/>
    </source>
</evidence>
<keyword evidence="4" id="KW-1185">Reference proteome</keyword>
<dbReference type="EMBL" id="JMIR01000031">
    <property type="protein sequence ID" value="KEO81824.1"/>
    <property type="molecule type" value="Genomic_DNA"/>
</dbReference>
<dbReference type="InterPro" id="IPR006976">
    <property type="entry name" value="VanZ-like"/>
</dbReference>
<keyword evidence="1" id="KW-0472">Membrane</keyword>